<dbReference type="SUPFAM" id="SSF53822">
    <property type="entry name" value="Periplasmic binding protein-like I"/>
    <property type="match status" value="1"/>
</dbReference>
<dbReference type="PRINTS" id="PR00337">
    <property type="entry name" value="LEUILEVALBP"/>
</dbReference>
<evidence type="ECO:0000256" key="3">
    <source>
        <dbReference type="ARBA" id="ARBA00022729"/>
    </source>
</evidence>
<name>A0ABQ3WZP0_9ACTN</name>
<feature type="signal peptide" evidence="5">
    <location>
        <begin position="1"/>
        <end position="17"/>
    </location>
</feature>
<dbReference type="InterPro" id="IPR028082">
    <property type="entry name" value="Peripla_BP_I"/>
</dbReference>
<reference evidence="7 8" key="1">
    <citation type="submission" date="2021-01" db="EMBL/GenBank/DDBJ databases">
        <title>Whole genome shotgun sequence of Actinoplanes couchii NBRC 106145.</title>
        <authorList>
            <person name="Komaki H."/>
            <person name="Tamura T."/>
        </authorList>
    </citation>
    <scope>NUCLEOTIDE SEQUENCE [LARGE SCALE GENOMIC DNA]</scope>
    <source>
        <strain evidence="7 8">NBRC 106145</strain>
    </source>
</reference>
<gene>
    <name evidence="7" type="ORF">Aco03nite_001600</name>
</gene>
<dbReference type="Pfam" id="PF13458">
    <property type="entry name" value="Peripla_BP_6"/>
    <property type="match status" value="1"/>
</dbReference>
<dbReference type="PANTHER" id="PTHR30483:SF6">
    <property type="entry name" value="PERIPLASMIC BINDING PROTEIN OF ABC TRANSPORTER FOR NATURAL AMINO ACIDS"/>
    <property type="match status" value="1"/>
</dbReference>
<dbReference type="PROSITE" id="PS51257">
    <property type="entry name" value="PROKAR_LIPOPROTEIN"/>
    <property type="match status" value="1"/>
</dbReference>
<evidence type="ECO:0000259" key="6">
    <source>
        <dbReference type="Pfam" id="PF13458"/>
    </source>
</evidence>
<keyword evidence="8" id="KW-1185">Reference proteome</keyword>
<keyword evidence="3 5" id="KW-0732">Signal</keyword>
<dbReference type="CDD" id="cd06342">
    <property type="entry name" value="PBP1_ABC_LIVBP-like"/>
    <property type="match status" value="1"/>
</dbReference>
<dbReference type="PANTHER" id="PTHR30483">
    <property type="entry name" value="LEUCINE-SPECIFIC-BINDING PROTEIN"/>
    <property type="match status" value="1"/>
</dbReference>
<feature type="chain" id="PRO_5046459214" evidence="5">
    <location>
        <begin position="18"/>
        <end position="384"/>
    </location>
</feature>
<keyword evidence="2" id="KW-0813">Transport</keyword>
<feature type="domain" description="Leucine-binding protein" evidence="6">
    <location>
        <begin position="36"/>
        <end position="369"/>
    </location>
</feature>
<dbReference type="EMBL" id="BOMG01000004">
    <property type="protein sequence ID" value="GID51756.1"/>
    <property type="molecule type" value="Genomic_DNA"/>
</dbReference>
<dbReference type="InterPro" id="IPR000709">
    <property type="entry name" value="Leu_Ile_Val-bd"/>
</dbReference>
<evidence type="ECO:0000313" key="7">
    <source>
        <dbReference type="EMBL" id="GID51756.1"/>
    </source>
</evidence>
<accession>A0ABQ3WZP0</accession>
<evidence type="ECO:0000256" key="5">
    <source>
        <dbReference type="SAM" id="SignalP"/>
    </source>
</evidence>
<evidence type="ECO:0000313" key="8">
    <source>
        <dbReference type="Proteomes" id="UP000612282"/>
    </source>
</evidence>
<dbReference type="RefSeq" id="WP_203792531.1">
    <property type="nucleotide sequence ID" value="NZ_BAAAQE010000090.1"/>
</dbReference>
<organism evidence="7 8">
    <name type="scientific">Actinoplanes couchii</name>
    <dbReference type="NCBI Taxonomy" id="403638"/>
    <lineage>
        <taxon>Bacteria</taxon>
        <taxon>Bacillati</taxon>
        <taxon>Actinomycetota</taxon>
        <taxon>Actinomycetes</taxon>
        <taxon>Micromonosporales</taxon>
        <taxon>Micromonosporaceae</taxon>
        <taxon>Actinoplanes</taxon>
    </lineage>
</organism>
<dbReference type="InterPro" id="IPR051010">
    <property type="entry name" value="BCAA_transport"/>
</dbReference>
<dbReference type="Proteomes" id="UP000612282">
    <property type="component" value="Unassembled WGS sequence"/>
</dbReference>
<keyword evidence="4" id="KW-0029">Amino-acid transport</keyword>
<dbReference type="InterPro" id="IPR028081">
    <property type="entry name" value="Leu-bd"/>
</dbReference>
<evidence type="ECO:0000256" key="2">
    <source>
        <dbReference type="ARBA" id="ARBA00022448"/>
    </source>
</evidence>
<comment type="similarity">
    <text evidence="1">Belongs to the leucine-binding protein family.</text>
</comment>
<sequence>MAGRGKLAALLVTVVLAGCGTAGGSGGVAVTEPAVVRLGALLPLSGRSSSSGAAMRDAAQLAVDEVNAAGGVLGRRVELVTADDACEPGTAVTAAQQIIARGIVVSVGGYCSSAVVPTLRIFRDAGIPMVIPQANSTELIEPGYDSVFLICGTVGAEAGFAVDRIRRLGGKRLAVVHDGTSFPLTLADATVAEATRSGAVTITGEVRLSPGAPHFRPIAEEVIRGEPDTVYFTGYYAEAHQLIRDLRGRAFRGRIVVGDGATDGPLLNDLTAAESSGVYGTAMLFPELMPDLGDWPARFTAVYGSPPGSSTVEAYDAVMVAVDAIRRANDDSPSAIRAELTTTDLTGVSGRIAFRPDGTRVDPTFLLLRAEGQTFVRDELTQDR</sequence>
<comment type="caution">
    <text evidence="7">The sequence shown here is derived from an EMBL/GenBank/DDBJ whole genome shotgun (WGS) entry which is preliminary data.</text>
</comment>
<evidence type="ECO:0000256" key="4">
    <source>
        <dbReference type="ARBA" id="ARBA00022970"/>
    </source>
</evidence>
<evidence type="ECO:0000256" key="1">
    <source>
        <dbReference type="ARBA" id="ARBA00010062"/>
    </source>
</evidence>
<dbReference type="Gene3D" id="3.40.50.2300">
    <property type="match status" value="2"/>
</dbReference>
<proteinExistence type="inferred from homology"/>
<protein>
    <submittedName>
        <fullName evidence="7">Branched chain amino acid ABC transporter substrate-binding protein</fullName>
    </submittedName>
</protein>